<keyword evidence="2" id="KW-1133">Transmembrane helix</keyword>
<feature type="transmembrane region" description="Helical" evidence="2">
    <location>
        <begin position="20"/>
        <end position="37"/>
    </location>
</feature>
<protein>
    <submittedName>
        <fullName evidence="3">Biopolymer transport protein ExbB/TolQ/archaellum component FlaC</fullName>
    </submittedName>
</protein>
<keyword evidence="1" id="KW-0175">Coiled coil</keyword>
<accession>A0AAJ2B7M9</accession>
<dbReference type="AlphaFoldDB" id="A0AAJ2B7M9"/>
<gene>
    <name evidence="3" type="ORF">QE369_001083</name>
</gene>
<proteinExistence type="predicted"/>
<dbReference type="Proteomes" id="UP001255601">
    <property type="component" value="Unassembled WGS sequence"/>
</dbReference>
<reference evidence="3" key="1">
    <citation type="submission" date="2023-08" db="EMBL/GenBank/DDBJ databases">
        <title>Functional and genomic diversity of the sorghum phyllosphere microbiome.</title>
        <authorList>
            <person name="Shade A."/>
        </authorList>
    </citation>
    <scope>NUCLEOTIDE SEQUENCE</scope>
    <source>
        <strain evidence="3">SORGH_AS_0974</strain>
    </source>
</reference>
<evidence type="ECO:0000256" key="2">
    <source>
        <dbReference type="SAM" id="Phobius"/>
    </source>
</evidence>
<evidence type="ECO:0000313" key="3">
    <source>
        <dbReference type="EMBL" id="MDR6100905.1"/>
    </source>
</evidence>
<feature type="transmembrane region" description="Helical" evidence="2">
    <location>
        <begin position="49"/>
        <end position="67"/>
    </location>
</feature>
<feature type="transmembrane region" description="Helical" evidence="2">
    <location>
        <begin position="165"/>
        <end position="186"/>
    </location>
</feature>
<feature type="coiled-coil region" evidence="1">
    <location>
        <begin position="305"/>
        <end position="332"/>
    </location>
</feature>
<dbReference type="RefSeq" id="WP_309769879.1">
    <property type="nucleotide sequence ID" value="NZ_JAVIZC010000001.1"/>
</dbReference>
<feature type="transmembrane region" description="Helical" evidence="2">
    <location>
        <begin position="222"/>
        <end position="242"/>
    </location>
</feature>
<evidence type="ECO:0000256" key="1">
    <source>
        <dbReference type="SAM" id="Coils"/>
    </source>
</evidence>
<keyword evidence="2" id="KW-0812">Transmembrane</keyword>
<name>A0AAJ2B7M9_9HYPH</name>
<keyword evidence="2" id="KW-0472">Membrane</keyword>
<dbReference type="EMBL" id="JAVIZC010000001">
    <property type="protein sequence ID" value="MDR6100905.1"/>
    <property type="molecule type" value="Genomic_DNA"/>
</dbReference>
<organism evidence="3 4">
    <name type="scientific">Agrobacterium larrymoorei</name>
    <dbReference type="NCBI Taxonomy" id="160699"/>
    <lineage>
        <taxon>Bacteria</taxon>
        <taxon>Pseudomonadati</taxon>
        <taxon>Pseudomonadota</taxon>
        <taxon>Alphaproteobacteria</taxon>
        <taxon>Hyphomicrobiales</taxon>
        <taxon>Rhizobiaceae</taxon>
        <taxon>Rhizobium/Agrobacterium group</taxon>
        <taxon>Agrobacterium</taxon>
    </lineage>
</organism>
<sequence length="496" mass="54381">MSNRSEGQADNSSRVVKVELAKQLILIAVIVAIAVWQHHFVIQAASADIYIFALLFGAAIFGFYNTIRGTFGLKNEFVALSALKQIYEDARRERSEPEDHRRIVSERMTKPNVIYNPPTALGTAHKLIYVELLRNGALSIPPATMQVLVSDLETKLDERQGMTHYLGALMVLLGLLGTFIGLMHTLESVGGILGSLDLSGNGGAGAIANLIESLKLPLEGMATGFGASLFGLIGSLVIGVLGKFDSRAAHHLQHDFETWLRNTVQIDAPPQSNGVVATSVEGDAAATSTSWSAALNVARNTVLATSRMIERQGEMQEELERLQEKASERDRRLDLSLSRAVNVLEESLLRQTQMAEGLQELRQSMLEASGDFSALLMKGKAAFDARFTENRLFLEKSALHEGKVESTIDELVQRLSQVSDQLRSIDGRVRKGFENRVRDAVTEQQEELVADFKHLVSTMRLRTEDVATIRKLSQLLQEGSTSPDGDTVTTIEKGVA</sequence>
<evidence type="ECO:0000313" key="4">
    <source>
        <dbReference type="Proteomes" id="UP001255601"/>
    </source>
</evidence>
<comment type="caution">
    <text evidence="3">The sequence shown here is derived from an EMBL/GenBank/DDBJ whole genome shotgun (WGS) entry which is preliminary data.</text>
</comment>